<protein>
    <recommendedName>
        <fullName evidence="4">Phage portal protein, lambda family</fullName>
    </recommendedName>
</protein>
<dbReference type="EMBL" id="CAADFA010000277">
    <property type="protein sequence ID" value="VFJ60618.1"/>
    <property type="molecule type" value="Genomic_DNA"/>
</dbReference>
<sequence length="125" mass="14361">MLEAWKFFSSRRQFIGQHFARQVYALWLEEAIDRGDVSLPTGAPDFYNAKTAWCSCRWIGPGKGHIDPLKESKADIMEIEAGLKTLEDACAERGVDWGENLEQIAREREKMREFGCYTGSERNKL</sequence>
<name>A0A450W7V3_9GAMM</name>
<evidence type="ECO:0000313" key="3">
    <source>
        <dbReference type="EMBL" id="VFK13126.1"/>
    </source>
</evidence>
<dbReference type="EMBL" id="CAADFL010000267">
    <property type="protein sequence ID" value="VFK13126.1"/>
    <property type="molecule type" value="Genomic_DNA"/>
</dbReference>
<evidence type="ECO:0008006" key="4">
    <source>
        <dbReference type="Google" id="ProtNLM"/>
    </source>
</evidence>
<gene>
    <name evidence="2" type="ORF">BECKFM1743A_GA0114220_102735</name>
    <name evidence="3" type="ORF">BECKFM1743B_GA0114221_102675</name>
    <name evidence="1" type="ORF">BECKFM1743C_GA0114222_102775</name>
</gene>
<organism evidence="3">
    <name type="scientific">Candidatus Kentrum sp. FM</name>
    <dbReference type="NCBI Taxonomy" id="2126340"/>
    <lineage>
        <taxon>Bacteria</taxon>
        <taxon>Pseudomonadati</taxon>
        <taxon>Pseudomonadota</taxon>
        <taxon>Gammaproteobacteria</taxon>
        <taxon>Candidatus Kentrum</taxon>
    </lineage>
</organism>
<evidence type="ECO:0000313" key="2">
    <source>
        <dbReference type="EMBL" id="VFJ60863.1"/>
    </source>
</evidence>
<reference evidence="3" key="1">
    <citation type="submission" date="2019-02" db="EMBL/GenBank/DDBJ databases">
        <authorList>
            <person name="Gruber-Vodicka R. H."/>
            <person name="Seah K. B. B."/>
        </authorList>
    </citation>
    <scope>NUCLEOTIDE SEQUENCE</scope>
    <source>
        <strain evidence="2">BECK_BZ163</strain>
        <strain evidence="3">BECK_BZ164</strain>
        <strain evidence="1">BECK_BZ165</strain>
    </source>
</reference>
<accession>A0A450W7V3</accession>
<dbReference type="EMBL" id="CAADEZ010000273">
    <property type="protein sequence ID" value="VFJ60863.1"/>
    <property type="molecule type" value="Genomic_DNA"/>
</dbReference>
<dbReference type="AlphaFoldDB" id="A0A450W7V3"/>
<proteinExistence type="predicted"/>
<evidence type="ECO:0000313" key="1">
    <source>
        <dbReference type="EMBL" id="VFJ60618.1"/>
    </source>
</evidence>